<feature type="domain" description="SbsA Ig-like" evidence="4">
    <location>
        <begin position="34"/>
        <end position="133"/>
    </location>
</feature>
<dbReference type="SUPFAM" id="SSF49452">
    <property type="entry name" value="Starch-binding domain-like"/>
    <property type="match status" value="1"/>
</dbReference>
<comment type="caution">
    <text evidence="5">The sequence shown here is derived from an EMBL/GenBank/DDBJ whole genome shotgun (WGS) entry which is preliminary data.</text>
</comment>
<dbReference type="InterPro" id="IPR032812">
    <property type="entry name" value="SbsA_Ig"/>
</dbReference>
<proteinExistence type="predicted"/>
<dbReference type="GO" id="GO:0030246">
    <property type="term" value="F:carbohydrate binding"/>
    <property type="evidence" value="ECO:0007669"/>
    <property type="project" value="InterPro"/>
</dbReference>
<dbReference type="STRING" id="1409788.NC99_38600"/>
<organism evidence="5 6">
    <name type="scientific">Sunxiuqinia dokdonensis</name>
    <dbReference type="NCBI Taxonomy" id="1409788"/>
    <lineage>
        <taxon>Bacteria</taxon>
        <taxon>Pseudomonadati</taxon>
        <taxon>Bacteroidota</taxon>
        <taxon>Bacteroidia</taxon>
        <taxon>Marinilabiliales</taxon>
        <taxon>Prolixibacteraceae</taxon>
        <taxon>Sunxiuqinia</taxon>
    </lineage>
</organism>
<protein>
    <recommendedName>
        <fullName evidence="4">SbsA Ig-like domain-containing protein</fullName>
    </recommendedName>
</protein>
<reference evidence="6" key="1">
    <citation type="submission" date="2015-07" db="EMBL/GenBank/DDBJ databases">
        <title>Genome sequencing of Sunxiuqinia dokdonensis strain SK.</title>
        <authorList>
            <person name="Ahn S."/>
            <person name="Kim B.-C."/>
        </authorList>
    </citation>
    <scope>NUCLEOTIDE SEQUENCE [LARGE SCALE GENOMIC DNA]</scope>
    <source>
        <strain evidence="6">SK</strain>
    </source>
</reference>
<gene>
    <name evidence="5" type="ORF">NC99_38600</name>
</gene>
<evidence type="ECO:0000313" key="5">
    <source>
        <dbReference type="EMBL" id="KOH43300.1"/>
    </source>
</evidence>
<evidence type="ECO:0000256" key="1">
    <source>
        <dbReference type="ARBA" id="ARBA00022729"/>
    </source>
</evidence>
<evidence type="ECO:0000256" key="3">
    <source>
        <dbReference type="SAM" id="SignalP"/>
    </source>
</evidence>
<sequence>MRKIFPILFFAYLGYLVFTTSCANPGMPTGGAKDSIPPVVVRTVPEFNGRNYKGTEVSLTFDEFVISDQLREALVVSPPLAKRPMIRTKSKTLMIDLGDELKENQTYSLDFKDAIADNNEKNPLEDFRFSFSTGPDFDSLMIGGYVKDAKNLEPIEGAVVMLHAMTDVGAFKDSIPDYIAKTDKEGFYVISNIAQGNYRLYALLDADNTLTYNQELEQIAFFDSLVVPQDLALPDYESELNSEDTLSIKDKRQNALETPFFLMLFEEEYFDQYLDEYKRERANLVRFHFPESVSDSLRLELLQPTPMADDWNYLEYNTTHDSLMLWLTDTVLMNSDTLKLKLSYQVADSLQNLVMTSDTLELVYTKPEVTGRRRAKKEAEDQPEPIPHIAFKHNAKSNGFDVYRDIALEAPEPLSSFDWSMISLYQKVDTLEEARTFEMWQDSLSARKFYIRYPWEFEEEYRLQVDSAAAYNYSGHPNNMLNQRIGIQEESFYAKIILNISGLAGDGIIQLLENTDNEKVLQQIRIAEDSEIEFPYLKPDKYKIRLILDRNNNGVWDTGDLDEGIQPEQVMYFPKILKLRSNFEVREAWALPLIQYEKELIDEDKQKEDAKNKSRNTQSQRTGSRGF</sequence>
<feature type="chain" id="PRO_5005591379" description="SbsA Ig-like domain-containing protein" evidence="3">
    <location>
        <begin position="24"/>
        <end position="627"/>
    </location>
</feature>
<dbReference type="AlphaFoldDB" id="A0A0L8V478"/>
<name>A0A0L8V478_9BACT</name>
<dbReference type="EMBL" id="LGIA01000192">
    <property type="protein sequence ID" value="KOH43300.1"/>
    <property type="molecule type" value="Genomic_DNA"/>
</dbReference>
<evidence type="ECO:0000256" key="2">
    <source>
        <dbReference type="SAM" id="MobiDB-lite"/>
    </source>
</evidence>
<dbReference type="Proteomes" id="UP000036958">
    <property type="component" value="Unassembled WGS sequence"/>
</dbReference>
<feature type="region of interest" description="Disordered" evidence="2">
    <location>
        <begin position="604"/>
        <end position="627"/>
    </location>
</feature>
<feature type="signal peptide" evidence="3">
    <location>
        <begin position="1"/>
        <end position="23"/>
    </location>
</feature>
<evidence type="ECO:0000259" key="4">
    <source>
        <dbReference type="Pfam" id="PF13205"/>
    </source>
</evidence>
<keyword evidence="6" id="KW-1185">Reference proteome</keyword>
<dbReference type="PROSITE" id="PS51257">
    <property type="entry name" value="PROKAR_LIPOPROTEIN"/>
    <property type="match status" value="1"/>
</dbReference>
<feature type="compositionally biased region" description="Polar residues" evidence="2">
    <location>
        <begin position="615"/>
        <end position="627"/>
    </location>
</feature>
<keyword evidence="1 3" id="KW-0732">Signal</keyword>
<accession>A0A0L8V478</accession>
<dbReference type="RefSeq" id="WP_053186940.1">
    <property type="nucleotide sequence ID" value="NZ_LGIA01000192.1"/>
</dbReference>
<dbReference type="OrthoDB" id="9809989at2"/>
<dbReference type="Gene3D" id="2.60.40.1120">
    <property type="entry name" value="Carboxypeptidase-like, regulatory domain"/>
    <property type="match status" value="1"/>
</dbReference>
<dbReference type="PATRIC" id="fig|1409788.3.peg.3944"/>
<evidence type="ECO:0000313" key="6">
    <source>
        <dbReference type="Proteomes" id="UP000036958"/>
    </source>
</evidence>
<dbReference type="Pfam" id="PF13205">
    <property type="entry name" value="Big_5"/>
    <property type="match status" value="1"/>
</dbReference>
<dbReference type="InterPro" id="IPR013784">
    <property type="entry name" value="Carb-bd-like_fold"/>
</dbReference>